<dbReference type="CDD" id="cd09988">
    <property type="entry name" value="Formimidoylglutamase"/>
    <property type="match status" value="1"/>
</dbReference>
<dbReference type="Gene3D" id="3.40.800.10">
    <property type="entry name" value="Ureohydrolase domain"/>
    <property type="match status" value="1"/>
</dbReference>
<reference evidence="2 3" key="1">
    <citation type="submission" date="2016-10" db="EMBL/GenBank/DDBJ databases">
        <authorList>
            <person name="de Groot N.N."/>
        </authorList>
    </citation>
    <scope>NUCLEOTIDE SEQUENCE [LARGE SCALE GENOMIC DNA]</scope>
    <source>
        <strain evidence="2 3">DSM 18684</strain>
    </source>
</reference>
<evidence type="ECO:0000313" key="3">
    <source>
        <dbReference type="Proteomes" id="UP000199666"/>
    </source>
</evidence>
<dbReference type="EMBL" id="FOPP01000005">
    <property type="protein sequence ID" value="SFH11214.1"/>
    <property type="molecule type" value="Genomic_DNA"/>
</dbReference>
<dbReference type="Proteomes" id="UP000199666">
    <property type="component" value="Unassembled WGS sequence"/>
</dbReference>
<dbReference type="SUPFAM" id="SSF52768">
    <property type="entry name" value="Arginase/deacetylase"/>
    <property type="match status" value="1"/>
</dbReference>
<keyword evidence="3" id="KW-1185">Reference proteome</keyword>
<accession>A0A1I2XCG4</accession>
<dbReference type="GO" id="GO:0016813">
    <property type="term" value="F:hydrolase activity, acting on carbon-nitrogen (but not peptide) bonds, in linear amidines"/>
    <property type="evidence" value="ECO:0007669"/>
    <property type="project" value="UniProtKB-ARBA"/>
</dbReference>
<evidence type="ECO:0000256" key="1">
    <source>
        <dbReference type="PROSITE-ProRule" id="PRU00742"/>
    </source>
</evidence>
<protein>
    <submittedName>
        <fullName evidence="2">Formiminoglutamase</fullName>
    </submittedName>
</protein>
<dbReference type="InterPro" id="IPR023696">
    <property type="entry name" value="Ureohydrolase_dom_sf"/>
</dbReference>
<dbReference type="Pfam" id="PF00491">
    <property type="entry name" value="Arginase"/>
    <property type="match status" value="1"/>
</dbReference>
<dbReference type="GO" id="GO:0046872">
    <property type="term" value="F:metal ion binding"/>
    <property type="evidence" value="ECO:0007669"/>
    <property type="project" value="InterPro"/>
</dbReference>
<evidence type="ECO:0000313" key="2">
    <source>
        <dbReference type="EMBL" id="SFH11214.1"/>
    </source>
</evidence>
<comment type="similarity">
    <text evidence="1">Belongs to the arginase family.</text>
</comment>
<sequence>MDRLKIYSRGEVFPLINQRTGEVKLGEKVQFISSLANLDQSPAKFVLLGIPEDIGVRANLGTGGTQTAWLPALKALLNMQSNSFFSGEEVLLLGHIDVSVPTDNSLTVLRNKVTVIDGLVYPIIEKIIKARKIPIVIGGGHNNALGIIWGASLALNSKMNVVNIDAHADLRTAEGRHSGNAFTYALQNGFLAEYRIFGLQQNYVSADLLKYVNNNNANIKVLYYEALLKSERSIRKNWEAFVRDLPNPCGLELDLDSIANVLSSAGSPSGFNLSDIRSILLSNDKKFHYLHICEGAAELADGRQDPATAKTIAILVSDFIKALHPHTSQQPEA</sequence>
<gene>
    <name evidence="2" type="ORF">SAMN04489864_105147</name>
</gene>
<name>A0A1I2XCG4_9SPHI</name>
<dbReference type="RefSeq" id="WP_090993614.1">
    <property type="nucleotide sequence ID" value="NZ_FOPP01000005.1"/>
</dbReference>
<dbReference type="STRING" id="414048.SAMN04489864_105147"/>
<organism evidence="2 3">
    <name type="scientific">Pedobacter insulae</name>
    <dbReference type="NCBI Taxonomy" id="414048"/>
    <lineage>
        <taxon>Bacteria</taxon>
        <taxon>Pseudomonadati</taxon>
        <taxon>Bacteroidota</taxon>
        <taxon>Sphingobacteriia</taxon>
        <taxon>Sphingobacteriales</taxon>
        <taxon>Sphingobacteriaceae</taxon>
        <taxon>Pedobacter</taxon>
    </lineage>
</organism>
<dbReference type="AlphaFoldDB" id="A0A1I2XCG4"/>
<dbReference type="OrthoDB" id="9788689at2"/>
<dbReference type="InterPro" id="IPR006035">
    <property type="entry name" value="Ureohydrolase"/>
</dbReference>
<proteinExistence type="inferred from homology"/>
<dbReference type="PROSITE" id="PS51409">
    <property type="entry name" value="ARGINASE_2"/>
    <property type="match status" value="1"/>
</dbReference>